<dbReference type="RefSeq" id="WP_344148275.1">
    <property type="nucleotide sequence ID" value="NZ_BAAAQR010000002.1"/>
</dbReference>
<sequence>MTSVDGGQDDAQVGELGERLASWLEELDLATHLAAAGLPTFERDAQGRAAWREPGTGAPLTLDRLEELDRVLHSEGSDPQHAVPVPLVLIARQARLRGELLASSWFTYETLAELRGASLEATRFAVHKAAQSHRLLVVTADERALVPAFQLTAAGEPRPELVAVLEPLLAARMDPWRAWSWLTQPAGLLGGQVPERAAADPASVDLVAHAAVRLAERVTADPR</sequence>
<dbReference type="EMBL" id="BAAAQR010000002">
    <property type="protein sequence ID" value="GAA2139905.1"/>
    <property type="molecule type" value="Genomic_DNA"/>
</dbReference>
<organism evidence="1 2">
    <name type="scientific">Nocardioides koreensis</name>
    <dbReference type="NCBI Taxonomy" id="433651"/>
    <lineage>
        <taxon>Bacteria</taxon>
        <taxon>Bacillati</taxon>
        <taxon>Actinomycetota</taxon>
        <taxon>Actinomycetes</taxon>
        <taxon>Propionibacteriales</taxon>
        <taxon>Nocardioidaceae</taxon>
        <taxon>Nocardioides</taxon>
    </lineage>
</organism>
<name>A0ABP5L3Q3_9ACTN</name>
<comment type="caution">
    <text evidence="1">The sequence shown here is derived from an EMBL/GenBank/DDBJ whole genome shotgun (WGS) entry which is preliminary data.</text>
</comment>
<reference evidence="2" key="1">
    <citation type="journal article" date="2019" name="Int. J. Syst. Evol. Microbiol.">
        <title>The Global Catalogue of Microorganisms (GCM) 10K type strain sequencing project: providing services to taxonomists for standard genome sequencing and annotation.</title>
        <authorList>
            <consortium name="The Broad Institute Genomics Platform"/>
            <consortium name="The Broad Institute Genome Sequencing Center for Infectious Disease"/>
            <person name="Wu L."/>
            <person name="Ma J."/>
        </authorList>
    </citation>
    <scope>NUCLEOTIDE SEQUENCE [LARGE SCALE GENOMIC DNA]</scope>
    <source>
        <strain evidence="2">JCM 16022</strain>
    </source>
</reference>
<evidence type="ECO:0000313" key="1">
    <source>
        <dbReference type="EMBL" id="GAA2139905.1"/>
    </source>
</evidence>
<protein>
    <recommendedName>
        <fullName evidence="3">DUF2384 domain-containing protein</fullName>
    </recommendedName>
</protein>
<evidence type="ECO:0000313" key="2">
    <source>
        <dbReference type="Proteomes" id="UP001501771"/>
    </source>
</evidence>
<keyword evidence="2" id="KW-1185">Reference proteome</keyword>
<proteinExistence type="predicted"/>
<dbReference type="Proteomes" id="UP001501771">
    <property type="component" value="Unassembled WGS sequence"/>
</dbReference>
<accession>A0ABP5L3Q3</accession>
<evidence type="ECO:0008006" key="3">
    <source>
        <dbReference type="Google" id="ProtNLM"/>
    </source>
</evidence>
<gene>
    <name evidence="1" type="ORF">GCM10009844_09110</name>
</gene>